<protein>
    <recommendedName>
        <fullName evidence="1">Integrase catalytic domain-containing protein</fullName>
    </recommendedName>
</protein>
<evidence type="ECO:0000259" key="1">
    <source>
        <dbReference type="Pfam" id="PF13333"/>
    </source>
</evidence>
<organism evidence="2 3">
    <name type="scientific">Mycoplasmopsis felis</name>
    <dbReference type="NCBI Taxonomy" id="33923"/>
    <lineage>
        <taxon>Bacteria</taxon>
        <taxon>Bacillati</taxon>
        <taxon>Mycoplasmatota</taxon>
        <taxon>Mycoplasmoidales</taxon>
        <taxon>Metamycoplasmataceae</taxon>
        <taxon>Mycoplasmopsis</taxon>
    </lineage>
</organism>
<dbReference type="Proteomes" id="UP000464317">
    <property type="component" value="Chromosome"/>
</dbReference>
<dbReference type="RefSeq" id="WP_233090959.1">
    <property type="nucleotide sequence ID" value="NZ_AP022325.1"/>
</dbReference>
<dbReference type="InterPro" id="IPR012337">
    <property type="entry name" value="RNaseH-like_sf"/>
</dbReference>
<gene>
    <name evidence="2" type="ORF">JPM2_4650</name>
</gene>
<dbReference type="GO" id="GO:0015074">
    <property type="term" value="P:DNA integration"/>
    <property type="evidence" value="ECO:0007669"/>
    <property type="project" value="InterPro"/>
</dbReference>
<dbReference type="InterPro" id="IPR001584">
    <property type="entry name" value="Integrase_cat-core"/>
</dbReference>
<proteinExistence type="predicted"/>
<dbReference type="EMBL" id="AP022325">
    <property type="protein sequence ID" value="BBU47772.1"/>
    <property type="molecule type" value="Genomic_DNA"/>
</dbReference>
<name>A0A809RTY1_9BACT</name>
<reference evidence="2 3" key="1">
    <citation type="submission" date="2020-01" db="EMBL/GenBank/DDBJ databases">
        <title>Complete genome sequence of Mycoplasma felis strain Myco-2.</title>
        <authorList>
            <person name="Kinoshita Y."/>
            <person name="Niwa H."/>
            <person name="Uchida-Fujii E."/>
            <person name="Nukada T."/>
        </authorList>
    </citation>
    <scope>NUCLEOTIDE SEQUENCE [LARGE SCALE GENOMIC DNA]</scope>
    <source>
        <strain evidence="2 3">Myco-2</strain>
    </source>
</reference>
<dbReference type="KEGG" id="mfel:JPM2_4650"/>
<evidence type="ECO:0000313" key="2">
    <source>
        <dbReference type="EMBL" id="BBU47772.1"/>
    </source>
</evidence>
<sequence length="84" mass="10085">MYIDKVKKSNGTVSLSRIGNSLDNREIEYWFGIIKTELLNDLDYSEITFDELNLKIKEYVDWYNKERIQSNLEWKTLQQTAMML</sequence>
<keyword evidence="3" id="KW-1185">Reference proteome</keyword>
<dbReference type="AlphaFoldDB" id="A0A809RTY1"/>
<evidence type="ECO:0000313" key="3">
    <source>
        <dbReference type="Proteomes" id="UP000464317"/>
    </source>
</evidence>
<dbReference type="Pfam" id="PF13333">
    <property type="entry name" value="rve_2"/>
    <property type="match status" value="1"/>
</dbReference>
<accession>A0A809RTY1</accession>
<dbReference type="SUPFAM" id="SSF53098">
    <property type="entry name" value="Ribonuclease H-like"/>
    <property type="match status" value="1"/>
</dbReference>
<feature type="domain" description="Integrase catalytic" evidence="1">
    <location>
        <begin position="30"/>
        <end position="69"/>
    </location>
</feature>